<keyword evidence="1" id="KW-0805">Transcription regulation</keyword>
<dbReference type="InterPro" id="IPR001647">
    <property type="entry name" value="HTH_TetR"/>
</dbReference>
<feature type="DNA-binding region" description="H-T-H motif" evidence="4">
    <location>
        <begin position="32"/>
        <end position="51"/>
    </location>
</feature>
<evidence type="ECO:0000256" key="4">
    <source>
        <dbReference type="PROSITE-ProRule" id="PRU00335"/>
    </source>
</evidence>
<gene>
    <name evidence="7" type="ORF">HNR67_002129</name>
</gene>
<proteinExistence type="predicted"/>
<organism evidence="7 8">
    <name type="scientific">Crossiella cryophila</name>
    <dbReference type="NCBI Taxonomy" id="43355"/>
    <lineage>
        <taxon>Bacteria</taxon>
        <taxon>Bacillati</taxon>
        <taxon>Actinomycetota</taxon>
        <taxon>Actinomycetes</taxon>
        <taxon>Pseudonocardiales</taxon>
        <taxon>Pseudonocardiaceae</taxon>
        <taxon>Crossiella</taxon>
    </lineage>
</organism>
<evidence type="ECO:0000313" key="7">
    <source>
        <dbReference type="EMBL" id="MBB4676011.1"/>
    </source>
</evidence>
<comment type="caution">
    <text evidence="7">The sequence shown here is derived from an EMBL/GenBank/DDBJ whole genome shotgun (WGS) entry which is preliminary data.</text>
</comment>
<dbReference type="PANTHER" id="PTHR47506">
    <property type="entry name" value="TRANSCRIPTIONAL REGULATORY PROTEIN"/>
    <property type="match status" value="1"/>
</dbReference>
<dbReference type="Pfam" id="PF00440">
    <property type="entry name" value="TetR_N"/>
    <property type="match status" value="1"/>
</dbReference>
<evidence type="ECO:0000256" key="3">
    <source>
        <dbReference type="ARBA" id="ARBA00023163"/>
    </source>
</evidence>
<dbReference type="SUPFAM" id="SSF46689">
    <property type="entry name" value="Homeodomain-like"/>
    <property type="match status" value="1"/>
</dbReference>
<keyword evidence="2 4" id="KW-0238">DNA-binding</keyword>
<dbReference type="Gene3D" id="1.10.357.10">
    <property type="entry name" value="Tetracycline Repressor, domain 2"/>
    <property type="match status" value="1"/>
</dbReference>
<evidence type="ECO:0000313" key="8">
    <source>
        <dbReference type="Proteomes" id="UP000533598"/>
    </source>
</evidence>
<dbReference type="GO" id="GO:0003677">
    <property type="term" value="F:DNA binding"/>
    <property type="evidence" value="ECO:0007669"/>
    <property type="project" value="UniProtKB-UniRule"/>
</dbReference>
<accession>A0A7W7FRH9</accession>
<name>A0A7W7FRH9_9PSEU</name>
<dbReference type="PRINTS" id="PR00455">
    <property type="entry name" value="HTHTETR"/>
</dbReference>
<dbReference type="PROSITE" id="PS50977">
    <property type="entry name" value="HTH_TETR_2"/>
    <property type="match status" value="1"/>
</dbReference>
<dbReference type="InterPro" id="IPR009057">
    <property type="entry name" value="Homeodomain-like_sf"/>
</dbReference>
<evidence type="ECO:0000256" key="5">
    <source>
        <dbReference type="SAM" id="MobiDB-lite"/>
    </source>
</evidence>
<dbReference type="Proteomes" id="UP000533598">
    <property type="component" value="Unassembled WGS sequence"/>
</dbReference>
<evidence type="ECO:0000259" key="6">
    <source>
        <dbReference type="PROSITE" id="PS50977"/>
    </source>
</evidence>
<feature type="compositionally biased region" description="Low complexity" evidence="5">
    <location>
        <begin position="191"/>
        <end position="223"/>
    </location>
</feature>
<protein>
    <submittedName>
        <fullName evidence="7">AcrR family transcriptional regulator</fullName>
    </submittedName>
</protein>
<sequence length="229" mass="23951">MAEHRMSRPDRREHLLRTATEILHTNGANALTLVTLAEHAGVSRPVTYDHFGTREGLLLAMYRDYDEHLARAMREARSGAGSLGEAVTAVCAAYVDGMIAAGPDCAEVQAALSGHPETRDFRARSERFYLDELRAAVKPFASASPAVLVGLFSSLDGLASAAATGRIARTKAITAAVKILVSSLDPRADHGGSSSATTSATPSRSSGAGAPVTGSTSATTSSRPSRRES</sequence>
<feature type="region of interest" description="Disordered" evidence="5">
    <location>
        <begin position="186"/>
        <end position="229"/>
    </location>
</feature>
<feature type="domain" description="HTH tetR-type" evidence="6">
    <location>
        <begin position="9"/>
        <end position="69"/>
    </location>
</feature>
<evidence type="ECO:0000256" key="1">
    <source>
        <dbReference type="ARBA" id="ARBA00023015"/>
    </source>
</evidence>
<evidence type="ECO:0000256" key="2">
    <source>
        <dbReference type="ARBA" id="ARBA00023125"/>
    </source>
</evidence>
<reference evidence="7 8" key="1">
    <citation type="submission" date="2020-08" db="EMBL/GenBank/DDBJ databases">
        <title>Sequencing the genomes of 1000 actinobacteria strains.</title>
        <authorList>
            <person name="Klenk H.-P."/>
        </authorList>
    </citation>
    <scope>NUCLEOTIDE SEQUENCE [LARGE SCALE GENOMIC DNA]</scope>
    <source>
        <strain evidence="7 8">DSM 44230</strain>
    </source>
</reference>
<dbReference type="EMBL" id="JACHMH010000001">
    <property type="protein sequence ID" value="MBB4676011.1"/>
    <property type="molecule type" value="Genomic_DNA"/>
</dbReference>
<dbReference type="PANTHER" id="PTHR47506:SF1">
    <property type="entry name" value="HTH-TYPE TRANSCRIPTIONAL REGULATOR YJDC"/>
    <property type="match status" value="1"/>
</dbReference>
<keyword evidence="8" id="KW-1185">Reference proteome</keyword>
<keyword evidence="3" id="KW-0804">Transcription</keyword>
<dbReference type="AlphaFoldDB" id="A0A7W7FRH9"/>